<evidence type="ECO:0000256" key="7">
    <source>
        <dbReference type="SAM" id="Phobius"/>
    </source>
</evidence>
<accession>A0A318HHH6</accession>
<feature type="transmembrane region" description="Helical" evidence="7">
    <location>
        <begin position="80"/>
        <end position="102"/>
    </location>
</feature>
<keyword evidence="3" id="KW-1003">Cell membrane</keyword>
<dbReference type="PANTHER" id="PTHR43663">
    <property type="entry name" value="CHROMATE TRANSPORT PROTEIN-RELATED"/>
    <property type="match status" value="1"/>
</dbReference>
<dbReference type="RefSeq" id="WP_110317710.1">
    <property type="nucleotide sequence ID" value="NZ_QJJU01000012.1"/>
</dbReference>
<evidence type="ECO:0000256" key="3">
    <source>
        <dbReference type="ARBA" id="ARBA00022475"/>
    </source>
</evidence>
<name>A0A318HHH6_9MYCO</name>
<dbReference type="InterPro" id="IPR003370">
    <property type="entry name" value="Chromate_transpt"/>
</dbReference>
<dbReference type="EMBL" id="QJJU01000012">
    <property type="protein sequence ID" value="PXX06947.1"/>
    <property type="molecule type" value="Genomic_DNA"/>
</dbReference>
<keyword evidence="4 7" id="KW-0812">Transmembrane</keyword>
<dbReference type="OrthoDB" id="8969999at2"/>
<evidence type="ECO:0000313" key="9">
    <source>
        <dbReference type="Proteomes" id="UP000247781"/>
    </source>
</evidence>
<dbReference type="Pfam" id="PF02417">
    <property type="entry name" value="Chromate_transp"/>
    <property type="match status" value="1"/>
</dbReference>
<organism evidence="8 9">
    <name type="scientific">Mycolicibacterium moriokaense</name>
    <dbReference type="NCBI Taxonomy" id="39691"/>
    <lineage>
        <taxon>Bacteria</taxon>
        <taxon>Bacillati</taxon>
        <taxon>Actinomycetota</taxon>
        <taxon>Actinomycetes</taxon>
        <taxon>Mycobacteriales</taxon>
        <taxon>Mycobacteriaceae</taxon>
        <taxon>Mycolicibacterium</taxon>
    </lineage>
</organism>
<sequence length="181" mass="18987">MHTYLQLAGLFASLSLLSIGGGNAVLPEMHLQAVRGHHWMTDSQFADIFSISQTAPGPSILIVTLVGYGAGLTVGGVPGAIIGGVIATVAMIVPAASLMYVVTLFWQKAQKAKWRIAVEKGFAPLTVGLIMATSLVMSRAADHDWRAYLLTAICTAIFVFTKTNPLIVVGAAGVIGYFGVV</sequence>
<protein>
    <submittedName>
        <fullName evidence="8">Chromate transporter</fullName>
    </submittedName>
</protein>
<feature type="transmembrane region" description="Helical" evidence="7">
    <location>
        <begin position="147"/>
        <end position="180"/>
    </location>
</feature>
<evidence type="ECO:0000256" key="2">
    <source>
        <dbReference type="ARBA" id="ARBA00005262"/>
    </source>
</evidence>
<dbReference type="InterPro" id="IPR052518">
    <property type="entry name" value="CHR_Transporter"/>
</dbReference>
<dbReference type="AlphaFoldDB" id="A0A318HHH6"/>
<comment type="subcellular location">
    <subcellularLocation>
        <location evidence="1">Cell membrane</location>
        <topology evidence="1">Multi-pass membrane protein</topology>
    </subcellularLocation>
</comment>
<evidence type="ECO:0000256" key="5">
    <source>
        <dbReference type="ARBA" id="ARBA00022989"/>
    </source>
</evidence>
<dbReference type="Proteomes" id="UP000247781">
    <property type="component" value="Unassembled WGS sequence"/>
</dbReference>
<dbReference type="PANTHER" id="PTHR43663:SF1">
    <property type="entry name" value="CHROMATE TRANSPORTER"/>
    <property type="match status" value="1"/>
</dbReference>
<feature type="transmembrane region" description="Helical" evidence="7">
    <location>
        <begin position="122"/>
        <end position="141"/>
    </location>
</feature>
<evidence type="ECO:0000256" key="6">
    <source>
        <dbReference type="ARBA" id="ARBA00023136"/>
    </source>
</evidence>
<reference evidence="8 9" key="2">
    <citation type="submission" date="2018-06" db="EMBL/GenBank/DDBJ databases">
        <title>Sequencing of bacterial isolates from soil warming experiment in Harvard Forest, Massachusetts, USA.</title>
        <authorList>
            <person name="Deangelis K.PhD."/>
        </authorList>
    </citation>
    <scope>NUCLEOTIDE SEQUENCE [LARGE SCALE GENOMIC DNA]</scope>
    <source>
        <strain evidence="8 9">GAS496</strain>
    </source>
</reference>
<evidence type="ECO:0000256" key="1">
    <source>
        <dbReference type="ARBA" id="ARBA00004651"/>
    </source>
</evidence>
<evidence type="ECO:0000313" key="8">
    <source>
        <dbReference type="EMBL" id="PXX06947.1"/>
    </source>
</evidence>
<proteinExistence type="inferred from homology"/>
<comment type="similarity">
    <text evidence="2">Belongs to the chromate ion transporter (CHR) (TC 2.A.51) family.</text>
</comment>
<dbReference type="GO" id="GO:0015109">
    <property type="term" value="F:chromate transmembrane transporter activity"/>
    <property type="evidence" value="ECO:0007669"/>
    <property type="project" value="InterPro"/>
</dbReference>
<gene>
    <name evidence="8" type="ORF">C8E89_112158</name>
</gene>
<evidence type="ECO:0000256" key="4">
    <source>
        <dbReference type="ARBA" id="ARBA00022692"/>
    </source>
</evidence>
<keyword evidence="6 7" id="KW-0472">Membrane</keyword>
<reference evidence="9" key="1">
    <citation type="submission" date="2018-05" db="EMBL/GenBank/DDBJ databases">
        <authorList>
            <person name="Deangelis K."/>
            <person name="Huntemann M."/>
            <person name="Clum A."/>
            <person name="Pillay M."/>
            <person name="Palaniappan K."/>
            <person name="Varghese N."/>
            <person name="Mikhailova N."/>
            <person name="Stamatis D."/>
            <person name="Reddy T."/>
            <person name="Daum C."/>
            <person name="Shapiro N."/>
            <person name="Ivanova N."/>
            <person name="Kyrpides N."/>
            <person name="Woyke T."/>
        </authorList>
    </citation>
    <scope>NUCLEOTIDE SEQUENCE [LARGE SCALE GENOMIC DNA]</scope>
    <source>
        <strain evidence="9">GAS496</strain>
    </source>
</reference>
<keyword evidence="5 7" id="KW-1133">Transmembrane helix</keyword>
<dbReference type="GO" id="GO:0005886">
    <property type="term" value="C:plasma membrane"/>
    <property type="evidence" value="ECO:0007669"/>
    <property type="project" value="UniProtKB-SubCell"/>
</dbReference>
<comment type="caution">
    <text evidence="8">The sequence shown here is derived from an EMBL/GenBank/DDBJ whole genome shotgun (WGS) entry which is preliminary data.</text>
</comment>
<keyword evidence="9" id="KW-1185">Reference proteome</keyword>